<feature type="transmembrane region" description="Helical" evidence="1">
    <location>
        <begin position="12"/>
        <end position="30"/>
    </location>
</feature>
<name>A0ABU8HIK7_9BACI</name>
<evidence type="ECO:0000256" key="1">
    <source>
        <dbReference type="SAM" id="Phobius"/>
    </source>
</evidence>
<keyword evidence="1" id="KW-0812">Transmembrane</keyword>
<proteinExistence type="predicted"/>
<evidence type="ECO:0000313" key="2">
    <source>
        <dbReference type="EMBL" id="MEI5908968.1"/>
    </source>
</evidence>
<gene>
    <name evidence="2" type="ORF">WAK64_18120</name>
</gene>
<accession>A0ABU8HIK7</accession>
<dbReference type="RefSeq" id="WP_336588416.1">
    <property type="nucleotide sequence ID" value="NZ_JBBAXC010000018.1"/>
</dbReference>
<sequence>MNKPNSYKIDIFIRYLILGVSLLFFSTIYVTSVKADTKEEVLADVTHFLEATKSCNIDEMMKFSHYYHNVMNVKEFYTKICEEFPLQQAKITDLKVINNEVAAVSIESTYKDRISINTKPVIQKNGEWKIINGISGPEYIESSGQRDHTEAEVENDLMEYAKALKDGNKNKVKEHLLIPPQIGMEHLTNHLQALNKEQAPEVTPLEINMINDSVAIVQLQAKYSHFQTTSTQIVYKENGQWKVVFGVNLVNSSIPNNGQSVEIN</sequence>
<comment type="caution">
    <text evidence="2">The sequence shown here is derived from an EMBL/GenBank/DDBJ whole genome shotgun (WGS) entry which is preliminary data.</text>
</comment>
<keyword evidence="3" id="KW-1185">Reference proteome</keyword>
<reference evidence="2 3" key="1">
    <citation type="journal article" date="2018" name="J. Microbiol.">
        <title>Bacillus spongiae sp. nov., isolated from sponge of Jeju Island.</title>
        <authorList>
            <person name="Lee G.E."/>
            <person name="Im W.T."/>
            <person name="Park J.S."/>
        </authorList>
    </citation>
    <scope>NUCLEOTIDE SEQUENCE [LARGE SCALE GENOMIC DNA]</scope>
    <source>
        <strain evidence="2 3">135PIL107-10</strain>
    </source>
</reference>
<evidence type="ECO:0008006" key="4">
    <source>
        <dbReference type="Google" id="ProtNLM"/>
    </source>
</evidence>
<dbReference type="EMBL" id="JBBAXC010000018">
    <property type="protein sequence ID" value="MEI5908968.1"/>
    <property type="molecule type" value="Genomic_DNA"/>
</dbReference>
<evidence type="ECO:0000313" key="3">
    <source>
        <dbReference type="Proteomes" id="UP001312865"/>
    </source>
</evidence>
<keyword evidence="1" id="KW-1133">Transmembrane helix</keyword>
<organism evidence="2 3">
    <name type="scientific">Bacillus spongiae</name>
    <dbReference type="NCBI Taxonomy" id="2683610"/>
    <lineage>
        <taxon>Bacteria</taxon>
        <taxon>Bacillati</taxon>
        <taxon>Bacillota</taxon>
        <taxon>Bacilli</taxon>
        <taxon>Bacillales</taxon>
        <taxon>Bacillaceae</taxon>
        <taxon>Bacillus</taxon>
    </lineage>
</organism>
<dbReference type="Proteomes" id="UP001312865">
    <property type="component" value="Unassembled WGS sequence"/>
</dbReference>
<protein>
    <recommendedName>
        <fullName evidence="4">DUF4878 domain-containing protein</fullName>
    </recommendedName>
</protein>
<keyword evidence="1" id="KW-0472">Membrane</keyword>